<organism evidence="1 2">
    <name type="scientific">Streptomyces echinoruber</name>
    <dbReference type="NCBI Taxonomy" id="68898"/>
    <lineage>
        <taxon>Bacteria</taxon>
        <taxon>Bacillati</taxon>
        <taxon>Actinomycetota</taxon>
        <taxon>Actinomycetes</taxon>
        <taxon>Kitasatosporales</taxon>
        <taxon>Streptomycetaceae</taxon>
        <taxon>Streptomyces</taxon>
    </lineage>
</organism>
<sequence length="64" mass="6672">MDGLVLALDDREGVHDVVDFVTVETVEGEEGRVQLGTEENTALVVPAVRGAVEAVVGGEVGHVM</sequence>
<accession>A0A918QW18</accession>
<protein>
    <submittedName>
        <fullName evidence="1">Uncharacterized protein</fullName>
    </submittedName>
</protein>
<reference evidence="1" key="2">
    <citation type="submission" date="2020-09" db="EMBL/GenBank/DDBJ databases">
        <authorList>
            <person name="Sun Q."/>
            <person name="Ohkuma M."/>
        </authorList>
    </citation>
    <scope>NUCLEOTIDE SEQUENCE</scope>
    <source>
        <strain evidence="1">JCM 5016</strain>
    </source>
</reference>
<dbReference type="AlphaFoldDB" id="A0A918QW18"/>
<evidence type="ECO:0000313" key="1">
    <source>
        <dbReference type="EMBL" id="GGZ70965.1"/>
    </source>
</evidence>
<evidence type="ECO:0000313" key="2">
    <source>
        <dbReference type="Proteomes" id="UP000623010"/>
    </source>
</evidence>
<dbReference type="RefSeq" id="WP_190055628.1">
    <property type="nucleotide sequence ID" value="NZ_BMWH01000001.1"/>
</dbReference>
<keyword evidence="2" id="KW-1185">Reference proteome</keyword>
<name>A0A918QW18_9ACTN</name>
<dbReference type="EMBL" id="BMWH01000001">
    <property type="protein sequence ID" value="GGZ70965.1"/>
    <property type="molecule type" value="Genomic_DNA"/>
</dbReference>
<reference evidence="1" key="1">
    <citation type="journal article" date="2014" name="Int. J. Syst. Evol. Microbiol.">
        <title>Complete genome sequence of Corynebacterium casei LMG S-19264T (=DSM 44701T), isolated from a smear-ripened cheese.</title>
        <authorList>
            <consortium name="US DOE Joint Genome Institute (JGI-PGF)"/>
            <person name="Walter F."/>
            <person name="Albersmeier A."/>
            <person name="Kalinowski J."/>
            <person name="Ruckert C."/>
        </authorList>
    </citation>
    <scope>NUCLEOTIDE SEQUENCE</scope>
    <source>
        <strain evidence="1">JCM 5016</strain>
    </source>
</reference>
<gene>
    <name evidence="1" type="ORF">GCM10010389_05580</name>
</gene>
<comment type="caution">
    <text evidence="1">The sequence shown here is derived from an EMBL/GenBank/DDBJ whole genome shotgun (WGS) entry which is preliminary data.</text>
</comment>
<dbReference type="Proteomes" id="UP000623010">
    <property type="component" value="Unassembled WGS sequence"/>
</dbReference>
<proteinExistence type="predicted"/>